<dbReference type="AlphaFoldDB" id="A0AAV9ZZ57"/>
<sequence length="470" mass="51417">MNIEETHTLGSESLDDWLSDTSEEEIHAPSSRSLDDSLSDGGIHPTINFTGGIGGAGGNSGLSGGMGGNGEGPRLYFSRGSSSNNPRINPRRRDLSDFRLRSVRLGDIDIVRSLEIQETRTPLACPNLKHDVLRNFHSARVTSHRRPLTVVSYDGQNAAAAKKQWEMDVENFKKMRHPNLIQMYGILRSHYGFAIIFHGDSIPYAEYLYLYQEAMANHSMRSRFSRSFNTAMNYLSTLEIDWSQLVYAPFVNLDTGHFILFVIFEDNVYFEFSSNNTASNTASGGSGISANLQHIIINGGSGGSGGRGGQHGGLGGTGQGPQIHVFGVNTWNVNMQDGANLFAHPGQQTFPLPNADMSMPQREHAADSGIPPPSSHSPLETLQLRGEISRLSQRIDELTGRLDGLGGVPALLKNMAMQLGTRGSPNSADLDRPMPVAEPVPPVLVHSSSRGREKQRSCPWPFSGWEYARR</sequence>
<accession>A0AAV9ZZ57</accession>
<feature type="compositionally biased region" description="Low complexity" evidence="1">
    <location>
        <begin position="78"/>
        <end position="88"/>
    </location>
</feature>
<organism evidence="2 3">
    <name type="scientific">Favolaschia claudopus</name>
    <dbReference type="NCBI Taxonomy" id="2862362"/>
    <lineage>
        <taxon>Eukaryota</taxon>
        <taxon>Fungi</taxon>
        <taxon>Dikarya</taxon>
        <taxon>Basidiomycota</taxon>
        <taxon>Agaricomycotina</taxon>
        <taxon>Agaricomycetes</taxon>
        <taxon>Agaricomycetidae</taxon>
        <taxon>Agaricales</taxon>
        <taxon>Marasmiineae</taxon>
        <taxon>Mycenaceae</taxon>
        <taxon>Favolaschia</taxon>
    </lineage>
</organism>
<protein>
    <recommendedName>
        <fullName evidence="4">Serine-threonine/tyrosine-protein kinase catalytic domain-containing protein</fullName>
    </recommendedName>
</protein>
<evidence type="ECO:0000256" key="1">
    <source>
        <dbReference type="SAM" id="MobiDB-lite"/>
    </source>
</evidence>
<dbReference type="Proteomes" id="UP001362999">
    <property type="component" value="Unassembled WGS sequence"/>
</dbReference>
<keyword evidence="3" id="KW-1185">Reference proteome</keyword>
<evidence type="ECO:0000313" key="2">
    <source>
        <dbReference type="EMBL" id="KAK6996452.1"/>
    </source>
</evidence>
<gene>
    <name evidence="2" type="ORF">R3P38DRAFT_3070882</name>
</gene>
<dbReference type="EMBL" id="JAWWNJ010000097">
    <property type="protein sequence ID" value="KAK6996452.1"/>
    <property type="molecule type" value="Genomic_DNA"/>
</dbReference>
<feature type="region of interest" description="Disordered" evidence="1">
    <location>
        <begin position="347"/>
        <end position="377"/>
    </location>
</feature>
<feature type="compositionally biased region" description="Acidic residues" evidence="1">
    <location>
        <begin position="13"/>
        <end position="23"/>
    </location>
</feature>
<feature type="region of interest" description="Disordered" evidence="1">
    <location>
        <begin position="1"/>
        <end position="92"/>
    </location>
</feature>
<feature type="compositionally biased region" description="Gly residues" evidence="1">
    <location>
        <begin position="51"/>
        <end position="71"/>
    </location>
</feature>
<reference evidence="2 3" key="1">
    <citation type="journal article" date="2024" name="J Genomics">
        <title>Draft genome sequencing and assembly of Favolaschia claudopus CIRM-BRFM 2984 isolated from oak limbs.</title>
        <authorList>
            <person name="Navarro D."/>
            <person name="Drula E."/>
            <person name="Chaduli D."/>
            <person name="Cazenave R."/>
            <person name="Ahrendt S."/>
            <person name="Wang J."/>
            <person name="Lipzen A."/>
            <person name="Daum C."/>
            <person name="Barry K."/>
            <person name="Grigoriev I.V."/>
            <person name="Favel A."/>
            <person name="Rosso M.N."/>
            <person name="Martin F."/>
        </authorList>
    </citation>
    <scope>NUCLEOTIDE SEQUENCE [LARGE SCALE GENOMIC DNA]</scope>
    <source>
        <strain evidence="2 3">CIRM-BRFM 2984</strain>
    </source>
</reference>
<proteinExistence type="predicted"/>
<name>A0AAV9ZZ57_9AGAR</name>
<evidence type="ECO:0008006" key="4">
    <source>
        <dbReference type="Google" id="ProtNLM"/>
    </source>
</evidence>
<comment type="caution">
    <text evidence="2">The sequence shown here is derived from an EMBL/GenBank/DDBJ whole genome shotgun (WGS) entry which is preliminary data.</text>
</comment>
<evidence type="ECO:0000313" key="3">
    <source>
        <dbReference type="Proteomes" id="UP001362999"/>
    </source>
</evidence>